<dbReference type="EMBL" id="MT143621">
    <property type="protein sequence ID" value="QJA98977.1"/>
    <property type="molecule type" value="Genomic_DNA"/>
</dbReference>
<evidence type="ECO:0000313" key="1">
    <source>
        <dbReference type="EMBL" id="QJA98977.1"/>
    </source>
</evidence>
<dbReference type="EMBL" id="MT143879">
    <property type="protein sequence ID" value="QJB04310.1"/>
    <property type="molecule type" value="Genomic_DNA"/>
</dbReference>
<name>A0A6M3ME23_9ZZZZ</name>
<accession>A0A6M3ME23</accession>
<sequence>MRMTQHWAYLNEEGMKTWGHIYPDKTVPVLSMIPQYGPLGPPDSPPQHYFLVYLEELTEKQLEATLDILTERFQAPREVMRKEFMEHGLPLRQSLTNGSGTNNPGMFL</sequence>
<organism evidence="2">
    <name type="scientific">viral metagenome</name>
    <dbReference type="NCBI Taxonomy" id="1070528"/>
    <lineage>
        <taxon>unclassified sequences</taxon>
        <taxon>metagenomes</taxon>
        <taxon>organismal metagenomes</taxon>
    </lineage>
</organism>
<evidence type="ECO:0000313" key="2">
    <source>
        <dbReference type="EMBL" id="QJB04310.1"/>
    </source>
</evidence>
<gene>
    <name evidence="1" type="ORF">MM171A01422_0010</name>
    <name evidence="2" type="ORF">MM171B00346_0022</name>
</gene>
<protein>
    <submittedName>
        <fullName evidence="2">Uncharacterized protein</fullName>
    </submittedName>
</protein>
<reference evidence="2" key="1">
    <citation type="submission" date="2020-03" db="EMBL/GenBank/DDBJ databases">
        <title>The deep terrestrial virosphere.</title>
        <authorList>
            <person name="Holmfeldt K."/>
            <person name="Nilsson E."/>
            <person name="Simone D."/>
            <person name="Lopez-Fernandez M."/>
            <person name="Wu X."/>
            <person name="de Brujin I."/>
            <person name="Lundin D."/>
            <person name="Andersson A."/>
            <person name="Bertilsson S."/>
            <person name="Dopson M."/>
        </authorList>
    </citation>
    <scope>NUCLEOTIDE SEQUENCE</scope>
    <source>
        <strain evidence="1">MM171A01422</strain>
        <strain evidence="2">MM171B00346</strain>
    </source>
</reference>
<dbReference type="AlphaFoldDB" id="A0A6M3ME23"/>
<proteinExistence type="predicted"/>